<dbReference type="EMBL" id="CP000569">
    <property type="protein sequence ID" value="ABN73600.1"/>
    <property type="molecule type" value="Genomic_DNA"/>
</dbReference>
<dbReference type="EnsemblBacteria" id="ABN73600">
    <property type="protein sequence ID" value="ABN73600"/>
    <property type="gene ID" value="APL_0496"/>
</dbReference>
<gene>
    <name evidence="2" type="ordered locus">APL_0496</name>
</gene>
<dbReference type="GO" id="GO:0005524">
    <property type="term" value="F:ATP binding"/>
    <property type="evidence" value="ECO:0007669"/>
    <property type="project" value="InterPro"/>
</dbReference>
<dbReference type="InterPro" id="IPR041685">
    <property type="entry name" value="AAA_GajA/Old/RecF-like"/>
</dbReference>
<reference evidence="2 3" key="1">
    <citation type="journal article" date="2008" name="J. Bacteriol.">
        <title>The complete genome sequence of Actinobacillus pleuropneumoniae L20 (serotype 5b).</title>
        <authorList>
            <person name="Foote S.J."/>
            <person name="Bosse J.T."/>
            <person name="Bouevitch A.B."/>
            <person name="Langford P.R."/>
            <person name="Young N.M."/>
            <person name="Nash J.H."/>
        </authorList>
    </citation>
    <scope>NUCLEOTIDE SEQUENCE [LARGE SCALE GENOMIC DNA]</scope>
    <source>
        <strain evidence="2 3">L20</strain>
    </source>
</reference>
<protein>
    <recommendedName>
        <fullName evidence="1">Endonuclease GajA/Old nuclease/RecF-like AAA domain-containing protein</fullName>
    </recommendedName>
</protein>
<dbReference type="HOGENOM" id="CLU_026496_0_0_6"/>
<dbReference type="RefSeq" id="WP_011848392.1">
    <property type="nucleotide sequence ID" value="NC_009053.1"/>
</dbReference>
<dbReference type="Pfam" id="PF13175">
    <property type="entry name" value="AAA_15"/>
    <property type="match status" value="1"/>
</dbReference>
<dbReference type="CDD" id="cd00267">
    <property type="entry name" value="ABC_ATPase"/>
    <property type="match status" value="1"/>
</dbReference>
<proteinExistence type="predicted"/>
<dbReference type="SUPFAM" id="SSF52540">
    <property type="entry name" value="P-loop containing nucleoside triphosphate hydrolases"/>
    <property type="match status" value="1"/>
</dbReference>
<evidence type="ECO:0000313" key="3">
    <source>
        <dbReference type="Proteomes" id="UP000001432"/>
    </source>
</evidence>
<dbReference type="GO" id="GO:0016887">
    <property type="term" value="F:ATP hydrolysis activity"/>
    <property type="evidence" value="ECO:0007669"/>
    <property type="project" value="InterPro"/>
</dbReference>
<evidence type="ECO:0000259" key="1">
    <source>
        <dbReference type="Pfam" id="PF13175"/>
    </source>
</evidence>
<feature type="domain" description="Endonuclease GajA/Old nuclease/RecF-like AAA" evidence="1">
    <location>
        <begin position="160"/>
        <end position="295"/>
    </location>
</feature>
<dbReference type="PATRIC" id="fig|416269.6.peg.519"/>
<dbReference type="KEGG" id="apl:APL_0496"/>
<dbReference type="InterPro" id="IPR027417">
    <property type="entry name" value="P-loop_NTPase"/>
</dbReference>
<dbReference type="Proteomes" id="UP000001432">
    <property type="component" value="Chromosome"/>
</dbReference>
<dbReference type="PANTHER" id="PTHR43581:SF4">
    <property type="entry name" value="ATP_GTP PHOSPHATASE"/>
    <property type="match status" value="1"/>
</dbReference>
<sequence length="547" mass="63680">MITDLNIIHYRKLKNLSLVFKPGINLISGTNGTCKSSILHIIGNAFQRFKRTSDGVDSSSLSVINAINKYTNPKVENLTKGDKTYNDPAKGTEGELFNIQLDNETYAFRRHNSQDELEDGELKNRFRLILKYPRGEKQSLPFGMVIYLGLSRIVPVGELEDYTEEIKKNLPEKYQKELISLYQKMTDISITEPCIENSNEIKHRISFKSEVDGIDSDTISAGEDNIMIILTALVSLKYHFESCSNEEYKKSYLLIDEFDATLHPSLQFKLLSLLREFSRDFNIQIIFTTHSLYLIDKALKAEDNIIYLMKLANNSVSIMQNPDIFKIEMHLNSETRQDLYRDKKLPIFSEDNEARIMINFIFDILSEKDQKFASIRHYFHLVQMKSGCDNLKTLFKDKVLTANTLKAMCILDGDNRTHELTHNIISLPGQASPEKLTFQHLSELISKEIYNDFWCNEYLQQEGYSFEWAKSNVFPRASGLVSAYDRDKAKSLFNEQSYHHFFTIVMKDWLLRHWEDREMKGFIKDLNILFHNLADYYGIHTAYWPRL</sequence>
<dbReference type="PANTHER" id="PTHR43581">
    <property type="entry name" value="ATP/GTP PHOSPHATASE"/>
    <property type="match status" value="1"/>
</dbReference>
<name>A3MZL4_ACTP2</name>
<organism evidence="2 3">
    <name type="scientific">Actinobacillus pleuropneumoniae serotype 5b (strain L20)</name>
    <dbReference type="NCBI Taxonomy" id="416269"/>
    <lineage>
        <taxon>Bacteria</taxon>
        <taxon>Pseudomonadati</taxon>
        <taxon>Pseudomonadota</taxon>
        <taxon>Gammaproteobacteria</taxon>
        <taxon>Pasteurellales</taxon>
        <taxon>Pasteurellaceae</taxon>
        <taxon>Actinobacillus</taxon>
    </lineage>
</organism>
<evidence type="ECO:0000313" key="2">
    <source>
        <dbReference type="EMBL" id="ABN73600.1"/>
    </source>
</evidence>
<dbReference type="eggNOG" id="COG1106">
    <property type="taxonomic scope" value="Bacteria"/>
</dbReference>
<dbReference type="AlphaFoldDB" id="A3MZL4"/>
<dbReference type="STRING" id="416269.APL_0496"/>
<accession>A3MZL4</accession>
<dbReference type="Gene3D" id="3.40.50.300">
    <property type="entry name" value="P-loop containing nucleotide triphosphate hydrolases"/>
    <property type="match status" value="2"/>
</dbReference>
<dbReference type="InterPro" id="IPR051396">
    <property type="entry name" value="Bact_Antivir_Def_Nuclease"/>
</dbReference>